<evidence type="ECO:0000256" key="1">
    <source>
        <dbReference type="SAM" id="MobiDB-lite"/>
    </source>
</evidence>
<keyword evidence="3" id="KW-1185">Reference proteome</keyword>
<feature type="region of interest" description="Disordered" evidence="1">
    <location>
        <begin position="355"/>
        <end position="375"/>
    </location>
</feature>
<reference evidence="2" key="1">
    <citation type="submission" date="2022-10" db="EMBL/GenBank/DDBJ databases">
        <title>Culturing micro-colonial fungi from biological soil crusts in the Mojave desert and describing Neophaeococcomyces mojavensis, and introducing the new genera and species Taxawa tesnikishii.</title>
        <authorList>
            <person name="Kurbessoian T."/>
            <person name="Stajich J.E."/>
        </authorList>
    </citation>
    <scope>NUCLEOTIDE SEQUENCE</scope>
    <source>
        <strain evidence="2">TK_1</strain>
    </source>
</reference>
<dbReference type="EMBL" id="JAPDRL010000038">
    <property type="protein sequence ID" value="KAJ9664263.1"/>
    <property type="molecule type" value="Genomic_DNA"/>
</dbReference>
<feature type="compositionally biased region" description="Basic and acidic residues" evidence="1">
    <location>
        <begin position="365"/>
        <end position="375"/>
    </location>
</feature>
<protein>
    <submittedName>
        <fullName evidence="2">Uncharacterized protein</fullName>
    </submittedName>
</protein>
<dbReference type="Proteomes" id="UP001172684">
    <property type="component" value="Unassembled WGS sequence"/>
</dbReference>
<feature type="region of interest" description="Disordered" evidence="1">
    <location>
        <begin position="243"/>
        <end position="274"/>
    </location>
</feature>
<evidence type="ECO:0000313" key="3">
    <source>
        <dbReference type="Proteomes" id="UP001172684"/>
    </source>
</evidence>
<comment type="caution">
    <text evidence="2">The sequence shown here is derived from an EMBL/GenBank/DDBJ whole genome shotgun (WGS) entry which is preliminary data.</text>
</comment>
<proteinExistence type="predicted"/>
<organism evidence="2 3">
    <name type="scientific">Coniosporium apollinis</name>
    <dbReference type="NCBI Taxonomy" id="61459"/>
    <lineage>
        <taxon>Eukaryota</taxon>
        <taxon>Fungi</taxon>
        <taxon>Dikarya</taxon>
        <taxon>Ascomycota</taxon>
        <taxon>Pezizomycotina</taxon>
        <taxon>Dothideomycetes</taxon>
        <taxon>Dothideomycetes incertae sedis</taxon>
        <taxon>Coniosporium</taxon>
    </lineage>
</organism>
<feature type="region of interest" description="Disordered" evidence="1">
    <location>
        <begin position="1"/>
        <end position="60"/>
    </location>
</feature>
<sequence>MDLTLRPKRAAAVSADEPGAGKAKRARSTPYQSRDASAKRNTPASAHRRSSAVNPIKGPSSAYDKEAEAAWVIVFQTSMPKDLDYQTYLSTGGEGITCGTKAQKGNGQPLFVTRMVFYWALDRSHSFNTAHVQTRWLVLRITSALEAGESVSKVDAAFLEAFQESKETPHSFSKREAYIRLWKYSNEEHVILSESLVGEFSKRLLGLVREVGADGAEGGKLRSRDISKPQLATLHELLGRHAELQTPTPSTGPSRAGASGLPRDHAMPDAAGTAGSESLTFSHCLQKIDGWASTSTVPDHDMYFAREHAYREAMEAAAKGDAEWQRSRALTIDAATARWGPDGFIIRGHRIIGSSNASGAGSEMRTSDFKPSRGERDTLEVVQELLAELEAEEGAEMDELARRFDRTMNVITEQSRLGSITDALSSLGVTDPNPPKTQQELDDEEMEREMLHEMAKLDAEEEHQKMLETEGSKSRKGWLRQPKFNFEKLRKVDEEEEEL</sequence>
<feature type="compositionally biased region" description="Polar residues" evidence="1">
    <location>
        <begin position="29"/>
        <end position="44"/>
    </location>
</feature>
<evidence type="ECO:0000313" key="2">
    <source>
        <dbReference type="EMBL" id="KAJ9664263.1"/>
    </source>
</evidence>
<name>A0ABQ9NWV5_9PEZI</name>
<feature type="region of interest" description="Disordered" evidence="1">
    <location>
        <begin position="424"/>
        <end position="446"/>
    </location>
</feature>
<accession>A0ABQ9NWV5</accession>
<gene>
    <name evidence="2" type="ORF">H2201_005255</name>
</gene>